<keyword evidence="2" id="KW-0677">Repeat</keyword>
<dbReference type="SMART" id="SM00365">
    <property type="entry name" value="LRR_SD22"/>
    <property type="match status" value="3"/>
</dbReference>
<dbReference type="STRING" id="7070.D6WV51"/>
<dbReference type="HOGENOM" id="CLU_678503_0_0_1"/>
<evidence type="ECO:0000313" key="5">
    <source>
        <dbReference type="Proteomes" id="UP000007266"/>
    </source>
</evidence>
<dbReference type="InterPro" id="IPR026906">
    <property type="entry name" value="LRR_5"/>
</dbReference>
<reference evidence="4 5" key="1">
    <citation type="journal article" date="2008" name="Nature">
        <title>The genome of the model beetle and pest Tribolium castaneum.</title>
        <authorList>
            <consortium name="Tribolium Genome Sequencing Consortium"/>
            <person name="Richards S."/>
            <person name="Gibbs R.A."/>
            <person name="Weinstock G.M."/>
            <person name="Brown S.J."/>
            <person name="Denell R."/>
            <person name="Beeman R.W."/>
            <person name="Gibbs R."/>
            <person name="Beeman R.W."/>
            <person name="Brown S.J."/>
            <person name="Bucher G."/>
            <person name="Friedrich M."/>
            <person name="Grimmelikhuijzen C.J."/>
            <person name="Klingler M."/>
            <person name="Lorenzen M."/>
            <person name="Richards S."/>
            <person name="Roth S."/>
            <person name="Schroder R."/>
            <person name="Tautz D."/>
            <person name="Zdobnov E.M."/>
            <person name="Muzny D."/>
            <person name="Gibbs R.A."/>
            <person name="Weinstock G.M."/>
            <person name="Attaway T."/>
            <person name="Bell S."/>
            <person name="Buhay C.J."/>
            <person name="Chandrabose M.N."/>
            <person name="Chavez D."/>
            <person name="Clerk-Blankenburg K.P."/>
            <person name="Cree A."/>
            <person name="Dao M."/>
            <person name="Davis C."/>
            <person name="Chacko J."/>
            <person name="Dinh H."/>
            <person name="Dugan-Rocha S."/>
            <person name="Fowler G."/>
            <person name="Garner T.T."/>
            <person name="Garnes J."/>
            <person name="Gnirke A."/>
            <person name="Hawes A."/>
            <person name="Hernandez J."/>
            <person name="Hines S."/>
            <person name="Holder M."/>
            <person name="Hume J."/>
            <person name="Jhangiani S.N."/>
            <person name="Joshi V."/>
            <person name="Khan Z.M."/>
            <person name="Jackson L."/>
            <person name="Kovar C."/>
            <person name="Kowis A."/>
            <person name="Lee S."/>
            <person name="Lewis L.R."/>
            <person name="Margolis J."/>
            <person name="Morgan M."/>
            <person name="Nazareth L.V."/>
            <person name="Nguyen N."/>
            <person name="Okwuonu G."/>
            <person name="Parker D."/>
            <person name="Richards S."/>
            <person name="Ruiz S.J."/>
            <person name="Santibanez J."/>
            <person name="Savard J."/>
            <person name="Scherer S.E."/>
            <person name="Schneider B."/>
            <person name="Sodergren E."/>
            <person name="Tautz D."/>
            <person name="Vattahil S."/>
            <person name="Villasana D."/>
            <person name="White C.S."/>
            <person name="Wright R."/>
            <person name="Park Y."/>
            <person name="Beeman R.W."/>
            <person name="Lord J."/>
            <person name="Oppert B."/>
            <person name="Lorenzen M."/>
            <person name="Brown S."/>
            <person name="Wang L."/>
            <person name="Savard J."/>
            <person name="Tautz D."/>
            <person name="Richards S."/>
            <person name="Weinstock G."/>
            <person name="Gibbs R.A."/>
            <person name="Liu Y."/>
            <person name="Worley K."/>
            <person name="Weinstock G."/>
            <person name="Elsik C.G."/>
            <person name="Reese J.T."/>
            <person name="Elhaik E."/>
            <person name="Landan G."/>
            <person name="Graur D."/>
            <person name="Arensburger P."/>
            <person name="Atkinson P."/>
            <person name="Beeman R.W."/>
            <person name="Beidler J."/>
            <person name="Brown S.J."/>
            <person name="Demuth J.P."/>
            <person name="Drury D.W."/>
            <person name="Du Y.Z."/>
            <person name="Fujiwara H."/>
            <person name="Lorenzen M."/>
            <person name="Maselli V."/>
            <person name="Osanai M."/>
            <person name="Park Y."/>
            <person name="Robertson H.M."/>
            <person name="Tu Z."/>
            <person name="Wang J.J."/>
            <person name="Wang S."/>
            <person name="Richards S."/>
            <person name="Song H."/>
            <person name="Zhang L."/>
            <person name="Sodergren E."/>
            <person name="Werner D."/>
            <person name="Stanke M."/>
            <person name="Morgenstern B."/>
            <person name="Solovyev V."/>
            <person name="Kosarev P."/>
            <person name="Brown G."/>
            <person name="Chen H.C."/>
            <person name="Ermolaeva O."/>
            <person name="Hlavina W."/>
            <person name="Kapustin Y."/>
            <person name="Kiryutin B."/>
            <person name="Kitts P."/>
            <person name="Maglott D."/>
            <person name="Pruitt K."/>
            <person name="Sapojnikov V."/>
            <person name="Souvorov A."/>
            <person name="Mackey A.J."/>
            <person name="Waterhouse R.M."/>
            <person name="Wyder S."/>
            <person name="Zdobnov E.M."/>
            <person name="Zdobnov E.M."/>
            <person name="Wyder S."/>
            <person name="Kriventseva E.V."/>
            <person name="Kadowaki T."/>
            <person name="Bork P."/>
            <person name="Aranda M."/>
            <person name="Bao R."/>
            <person name="Beermann A."/>
            <person name="Berns N."/>
            <person name="Bolognesi R."/>
            <person name="Bonneton F."/>
            <person name="Bopp D."/>
            <person name="Brown S.J."/>
            <person name="Bucher G."/>
            <person name="Butts T."/>
            <person name="Chaumot A."/>
            <person name="Denell R.E."/>
            <person name="Ferrier D.E."/>
            <person name="Friedrich M."/>
            <person name="Gordon C.M."/>
            <person name="Jindra M."/>
            <person name="Klingler M."/>
            <person name="Lan Q."/>
            <person name="Lattorff H.M."/>
            <person name="Laudet V."/>
            <person name="von Levetsow C."/>
            <person name="Liu Z."/>
            <person name="Lutz R."/>
            <person name="Lynch J.A."/>
            <person name="da Fonseca R.N."/>
            <person name="Posnien N."/>
            <person name="Reuter R."/>
            <person name="Roth S."/>
            <person name="Savard J."/>
            <person name="Schinko J.B."/>
            <person name="Schmitt C."/>
            <person name="Schoppmeier M."/>
            <person name="Schroder R."/>
            <person name="Shippy T.D."/>
            <person name="Simonnet F."/>
            <person name="Marques-Souza H."/>
            <person name="Tautz D."/>
            <person name="Tomoyasu Y."/>
            <person name="Trauner J."/>
            <person name="Van der Zee M."/>
            <person name="Vervoort M."/>
            <person name="Wittkopp N."/>
            <person name="Wimmer E.A."/>
            <person name="Yang X."/>
            <person name="Jones A.K."/>
            <person name="Sattelle D.B."/>
            <person name="Ebert P.R."/>
            <person name="Nelson D."/>
            <person name="Scott J.G."/>
            <person name="Beeman R.W."/>
            <person name="Muthukrishnan S."/>
            <person name="Kramer K.J."/>
            <person name="Arakane Y."/>
            <person name="Beeman R.W."/>
            <person name="Zhu Q."/>
            <person name="Hogenkamp D."/>
            <person name="Dixit R."/>
            <person name="Oppert B."/>
            <person name="Jiang H."/>
            <person name="Zou Z."/>
            <person name="Marshall J."/>
            <person name="Elpidina E."/>
            <person name="Vinokurov K."/>
            <person name="Oppert C."/>
            <person name="Zou Z."/>
            <person name="Evans J."/>
            <person name="Lu Z."/>
            <person name="Zhao P."/>
            <person name="Sumathipala N."/>
            <person name="Altincicek B."/>
            <person name="Vilcinskas A."/>
            <person name="Williams M."/>
            <person name="Hultmark D."/>
            <person name="Hetru C."/>
            <person name="Jiang H."/>
            <person name="Grimmelikhuijzen C.J."/>
            <person name="Hauser F."/>
            <person name="Cazzamali G."/>
            <person name="Williamson M."/>
            <person name="Park Y."/>
            <person name="Li B."/>
            <person name="Tanaka Y."/>
            <person name="Predel R."/>
            <person name="Neupert S."/>
            <person name="Schachtner J."/>
            <person name="Verleyen P."/>
            <person name="Raible F."/>
            <person name="Bork P."/>
            <person name="Friedrich M."/>
            <person name="Walden K.K."/>
            <person name="Robertson H.M."/>
            <person name="Angeli S."/>
            <person name="Foret S."/>
            <person name="Bucher G."/>
            <person name="Schuetz S."/>
            <person name="Maleszka R."/>
            <person name="Wimmer E.A."/>
            <person name="Beeman R.W."/>
            <person name="Lorenzen M."/>
            <person name="Tomoyasu Y."/>
            <person name="Miller S.C."/>
            <person name="Grossmann D."/>
            <person name="Bucher G."/>
        </authorList>
    </citation>
    <scope>NUCLEOTIDE SEQUENCE [LARGE SCALE GENOMIC DNA]</scope>
    <source>
        <strain evidence="4 5">Georgia GA2</strain>
    </source>
</reference>
<evidence type="ECO:0000256" key="1">
    <source>
        <dbReference type="ARBA" id="ARBA00022614"/>
    </source>
</evidence>
<dbReference type="PANTHER" id="PTHR24366:SF96">
    <property type="entry name" value="LEUCINE RICH REPEAT CONTAINING 53"/>
    <property type="match status" value="1"/>
</dbReference>
<evidence type="ECO:0000313" key="4">
    <source>
        <dbReference type="EMBL" id="EFA09078.1"/>
    </source>
</evidence>
<protein>
    <submittedName>
        <fullName evidence="4">Protein lap4-like Protein</fullName>
    </submittedName>
</protein>
<accession>D6WV51</accession>
<dbReference type="Gene3D" id="3.80.10.10">
    <property type="entry name" value="Ribonuclease Inhibitor"/>
    <property type="match status" value="2"/>
</dbReference>
<name>D6WV51_TRICA</name>
<keyword evidence="3" id="KW-0732">Signal</keyword>
<gene>
    <name evidence="4" type="primary">AUGUSTUS-3.0.2_06795</name>
    <name evidence="4" type="ORF">TcasGA2_TC006795</name>
</gene>
<evidence type="ECO:0000256" key="2">
    <source>
        <dbReference type="ARBA" id="ARBA00022737"/>
    </source>
</evidence>
<feature type="chain" id="PRO_5003089908" evidence="3">
    <location>
        <begin position="21"/>
        <end position="392"/>
    </location>
</feature>
<dbReference type="Pfam" id="PF13855">
    <property type="entry name" value="LRR_8"/>
    <property type="match status" value="1"/>
</dbReference>
<dbReference type="SMART" id="SM00369">
    <property type="entry name" value="LRR_TYP"/>
    <property type="match status" value="5"/>
</dbReference>
<dbReference type="Pfam" id="PF00560">
    <property type="entry name" value="LRR_1"/>
    <property type="match status" value="1"/>
</dbReference>
<dbReference type="eggNOG" id="KOG0619">
    <property type="taxonomic scope" value="Eukaryota"/>
</dbReference>
<dbReference type="PROSITE" id="PS51450">
    <property type="entry name" value="LRR"/>
    <property type="match status" value="2"/>
</dbReference>
<dbReference type="SMART" id="SM00364">
    <property type="entry name" value="LRR_BAC"/>
    <property type="match status" value="3"/>
</dbReference>
<dbReference type="PhylomeDB" id="D6WV51"/>
<dbReference type="EMBL" id="KQ971363">
    <property type="protein sequence ID" value="EFA09078.1"/>
    <property type="molecule type" value="Genomic_DNA"/>
</dbReference>
<dbReference type="PRINTS" id="PR00019">
    <property type="entry name" value="LEURICHRPT"/>
</dbReference>
<proteinExistence type="predicted"/>
<keyword evidence="1" id="KW-0433">Leucine-rich repeat</keyword>
<reference evidence="4 5" key="2">
    <citation type="journal article" date="2010" name="Nucleic Acids Res.">
        <title>BeetleBase in 2010: revisions to provide comprehensive genomic information for Tribolium castaneum.</title>
        <authorList>
            <person name="Kim H.S."/>
            <person name="Murphy T."/>
            <person name="Xia J."/>
            <person name="Caragea D."/>
            <person name="Park Y."/>
            <person name="Beeman R.W."/>
            <person name="Lorenzen M.D."/>
            <person name="Butcher S."/>
            <person name="Manak J.R."/>
            <person name="Brown S.J."/>
        </authorList>
    </citation>
    <scope>GENOME REANNOTATION</scope>
    <source>
        <strain evidence="4 5">Georgia GA2</strain>
    </source>
</reference>
<evidence type="ECO:0000256" key="3">
    <source>
        <dbReference type="SAM" id="SignalP"/>
    </source>
</evidence>
<dbReference type="SUPFAM" id="SSF52058">
    <property type="entry name" value="L domain-like"/>
    <property type="match status" value="1"/>
</dbReference>
<sequence>MLLTKLIISLSVYYFTRVSCLCEKSFIVSCETLTDVAFNKSKKTWTELLVQPNKCVTKVVPKYTLTKDLLFGLYNLDVLIISNELIEIERNAFTYCKSLQNLILYDNKVPVIRKSTFVGFWIMLKVSLENNHIERIEKGAFVATNINFLDLSRNKLVVIPADIFVKNSRLEKLSVAHNKLVFIHIQTLPKNLKQLYLDHNKLDALPDGLHLLEELKELTISHNYLSSLPHFEGLRLLEKLDVSFNNINQVGQFHFDNLTNLKYLDLSGNSLKKFNIPVNFKGEGLQQKLFLAFNRLRYLNFDGVNSELVLTLAGNPWNCKCLETMEKNILLSGASVRTVCDLKFGGLGQNPICVNDGDCSESEVPEKLFQKFRSAFQSMDCELFTDLDIFVN</sequence>
<keyword evidence="5" id="KW-1185">Reference proteome</keyword>
<organism evidence="4 5">
    <name type="scientific">Tribolium castaneum</name>
    <name type="common">Red flour beetle</name>
    <dbReference type="NCBI Taxonomy" id="7070"/>
    <lineage>
        <taxon>Eukaryota</taxon>
        <taxon>Metazoa</taxon>
        <taxon>Ecdysozoa</taxon>
        <taxon>Arthropoda</taxon>
        <taxon>Hexapoda</taxon>
        <taxon>Insecta</taxon>
        <taxon>Pterygota</taxon>
        <taxon>Neoptera</taxon>
        <taxon>Endopterygota</taxon>
        <taxon>Coleoptera</taxon>
        <taxon>Polyphaga</taxon>
        <taxon>Cucujiformia</taxon>
        <taxon>Tenebrionidae</taxon>
        <taxon>Tenebrionidae incertae sedis</taxon>
        <taxon>Tribolium</taxon>
    </lineage>
</organism>
<dbReference type="InParanoid" id="D6WV51"/>
<dbReference type="InterPro" id="IPR003591">
    <property type="entry name" value="Leu-rich_rpt_typical-subtyp"/>
</dbReference>
<dbReference type="InterPro" id="IPR032675">
    <property type="entry name" value="LRR_dom_sf"/>
</dbReference>
<dbReference type="PANTHER" id="PTHR24366">
    <property type="entry name" value="IG(IMMUNOGLOBULIN) AND LRR(LEUCINE RICH REPEAT) DOMAINS"/>
    <property type="match status" value="1"/>
</dbReference>
<dbReference type="Proteomes" id="UP000007266">
    <property type="component" value="Linkage group 8"/>
</dbReference>
<dbReference type="Pfam" id="PF13306">
    <property type="entry name" value="LRR_5"/>
    <property type="match status" value="1"/>
</dbReference>
<dbReference type="InterPro" id="IPR001611">
    <property type="entry name" value="Leu-rich_rpt"/>
</dbReference>
<dbReference type="AlphaFoldDB" id="D6WV51"/>
<feature type="signal peptide" evidence="3">
    <location>
        <begin position="1"/>
        <end position="20"/>
    </location>
</feature>